<dbReference type="InterPro" id="IPR001173">
    <property type="entry name" value="Glyco_trans_2-like"/>
</dbReference>
<evidence type="ECO:0000259" key="18">
    <source>
        <dbReference type="Pfam" id="PF00535"/>
    </source>
</evidence>
<sequence>MVTLVTSSARSDRTSSASWIGVTCGADALPTTSAHGSLGSGGSAGSSDSNTFVWRHVSKARCRFPPPSALPFQHLGMSIALDMDSAKNRKHASASASASSGSASCSVIVPAFRENANLRPLVTRLFQAFSSHASSSELGDLEVIIVDDNSRDGSVETVQMLQSTGYNVRIVVRTAERGLSSAVVRGFREARGARMICMDADLQHPPEAVPSLLLALNDHKSFVLGTRYGEGVAMDKDWPLHRQIISSGARMLARPLTSASDPMSGFFGITSSAFKNADHNINAQGFKIALDLLVKSGVPNSAIAEIPFSFGIRQEGESKLDGKVMINYLEQLAELYRFKFGTIPCIFVLILALILALYIWSHLVYPLLFS</sequence>
<keyword evidence="14" id="KW-0464">Manganese</keyword>
<dbReference type="FunFam" id="3.90.550.10:FF:000119">
    <property type="entry name" value="Dolichol-phosphate mannosyltransferase subunit 1"/>
    <property type="match status" value="1"/>
</dbReference>
<evidence type="ECO:0000256" key="4">
    <source>
        <dbReference type="ARBA" id="ARBA00004308"/>
    </source>
</evidence>
<evidence type="ECO:0000256" key="7">
    <source>
        <dbReference type="ARBA" id="ARBA00022676"/>
    </source>
</evidence>
<dbReference type="Gene3D" id="3.90.550.10">
    <property type="entry name" value="Spore Coat Polysaccharide Biosynthesis Protein SpsA, Chain A"/>
    <property type="match status" value="1"/>
</dbReference>
<evidence type="ECO:0000256" key="11">
    <source>
        <dbReference type="ARBA" id="ARBA00022842"/>
    </source>
</evidence>
<evidence type="ECO:0000256" key="16">
    <source>
        <dbReference type="RuleBase" id="RU365083"/>
    </source>
</evidence>
<dbReference type="GO" id="GO:0046872">
    <property type="term" value="F:metal ion binding"/>
    <property type="evidence" value="ECO:0007669"/>
    <property type="project" value="UniProtKB-KW"/>
</dbReference>
<accession>M9MCD5</accession>
<dbReference type="CDD" id="cd06442">
    <property type="entry name" value="DPM1_like"/>
    <property type="match status" value="1"/>
</dbReference>
<evidence type="ECO:0000313" key="20">
    <source>
        <dbReference type="Proteomes" id="UP000011976"/>
    </source>
</evidence>
<feature type="domain" description="Glycosyltransferase 2-like" evidence="18">
    <location>
        <begin position="106"/>
        <end position="274"/>
    </location>
</feature>
<keyword evidence="13 17" id="KW-0472">Membrane</keyword>
<evidence type="ECO:0000256" key="15">
    <source>
        <dbReference type="ARBA" id="ARBA00053724"/>
    </source>
</evidence>
<dbReference type="PANTHER" id="PTHR43398:SF1">
    <property type="entry name" value="DOLICHOL-PHOSPHATE MANNOSYLTRANSFERASE SUBUNIT 1"/>
    <property type="match status" value="1"/>
</dbReference>
<dbReference type="OrthoDB" id="2603at2759"/>
<dbReference type="GO" id="GO:0035269">
    <property type="term" value="P:protein O-linked glycosylation via mannose"/>
    <property type="evidence" value="ECO:0007669"/>
    <property type="project" value="TreeGrafter"/>
</dbReference>
<comment type="cofactor">
    <cofactor evidence="2">
        <name>Mn(2+)</name>
        <dbReference type="ChEBI" id="CHEBI:29035"/>
    </cofactor>
</comment>
<evidence type="ECO:0000256" key="9">
    <source>
        <dbReference type="ARBA" id="ARBA00022692"/>
    </source>
</evidence>
<comment type="similarity">
    <text evidence="6 16">Belongs to the glycosyltransferase 2 family.</text>
</comment>
<dbReference type="EC" id="2.4.1.83" evidence="16"/>
<organism evidence="19 20">
    <name type="scientific">Pseudozyma antarctica (strain T-34)</name>
    <name type="common">Yeast</name>
    <name type="synonym">Candida antarctica</name>
    <dbReference type="NCBI Taxonomy" id="1151754"/>
    <lineage>
        <taxon>Eukaryota</taxon>
        <taxon>Fungi</taxon>
        <taxon>Dikarya</taxon>
        <taxon>Basidiomycota</taxon>
        <taxon>Ustilaginomycotina</taxon>
        <taxon>Ustilaginomycetes</taxon>
        <taxon>Ustilaginales</taxon>
        <taxon>Ustilaginaceae</taxon>
        <taxon>Moesziomyces</taxon>
    </lineage>
</organism>
<dbReference type="GO" id="GO:0005789">
    <property type="term" value="C:endoplasmic reticulum membrane"/>
    <property type="evidence" value="ECO:0007669"/>
    <property type="project" value="TreeGrafter"/>
</dbReference>
<evidence type="ECO:0000256" key="14">
    <source>
        <dbReference type="ARBA" id="ARBA00023211"/>
    </source>
</evidence>
<dbReference type="Proteomes" id="UP000011976">
    <property type="component" value="Unassembled WGS sequence"/>
</dbReference>
<evidence type="ECO:0000256" key="12">
    <source>
        <dbReference type="ARBA" id="ARBA00022989"/>
    </source>
</evidence>
<dbReference type="SUPFAM" id="SSF53448">
    <property type="entry name" value="Nucleotide-diphospho-sugar transferases"/>
    <property type="match status" value="1"/>
</dbReference>
<keyword evidence="9 17" id="KW-0812">Transmembrane</keyword>
<keyword evidence="11" id="KW-0460">Magnesium</keyword>
<keyword evidence="7 16" id="KW-0328">Glycosyltransferase</keyword>
<dbReference type="GO" id="GO:0004582">
    <property type="term" value="F:dolichyl-phosphate beta-D-mannosyltransferase activity"/>
    <property type="evidence" value="ECO:0007669"/>
    <property type="project" value="UniProtKB-UniRule"/>
</dbReference>
<comment type="cofactor">
    <cofactor evidence="3">
        <name>Mg(2+)</name>
        <dbReference type="ChEBI" id="CHEBI:18420"/>
    </cofactor>
</comment>
<comment type="catalytic activity">
    <reaction evidence="16">
        <text>a di-trans,poly-cis-dolichyl phosphate + GDP-alpha-D-mannose = a di-trans,poly-cis-dolichyl beta-D-mannosyl phosphate + GDP</text>
        <dbReference type="Rhea" id="RHEA:21184"/>
        <dbReference type="Rhea" id="RHEA-COMP:19498"/>
        <dbReference type="Rhea" id="RHEA-COMP:19501"/>
        <dbReference type="ChEBI" id="CHEBI:57527"/>
        <dbReference type="ChEBI" id="CHEBI:57683"/>
        <dbReference type="ChEBI" id="CHEBI:58189"/>
        <dbReference type="ChEBI" id="CHEBI:58211"/>
    </reaction>
</comment>
<evidence type="ECO:0000256" key="5">
    <source>
        <dbReference type="ARBA" id="ARBA00004922"/>
    </source>
</evidence>
<evidence type="ECO:0000256" key="2">
    <source>
        <dbReference type="ARBA" id="ARBA00001936"/>
    </source>
</evidence>
<evidence type="ECO:0000256" key="3">
    <source>
        <dbReference type="ARBA" id="ARBA00001946"/>
    </source>
</evidence>
<dbReference type="STRING" id="1151754.M9MCD5"/>
<protein>
    <recommendedName>
        <fullName evidence="16">Dolichol-phosphate mannosyltransferase subunit 1</fullName>
        <ecNumber evidence="16">2.4.1.83</ecNumber>
    </recommendedName>
</protein>
<dbReference type="AlphaFoldDB" id="M9MCD5"/>
<dbReference type="GO" id="GO:0006488">
    <property type="term" value="P:dolichol-linked oligosaccharide biosynthetic process"/>
    <property type="evidence" value="ECO:0007669"/>
    <property type="project" value="TreeGrafter"/>
</dbReference>
<dbReference type="InterPro" id="IPR039528">
    <property type="entry name" value="DPM1-like"/>
</dbReference>
<keyword evidence="16" id="KW-0256">Endoplasmic reticulum</keyword>
<keyword evidence="12 17" id="KW-1133">Transmembrane helix</keyword>
<keyword evidence="8 16" id="KW-0808">Transferase</keyword>
<evidence type="ECO:0000256" key="10">
    <source>
        <dbReference type="ARBA" id="ARBA00022723"/>
    </source>
</evidence>
<evidence type="ECO:0000256" key="8">
    <source>
        <dbReference type="ARBA" id="ARBA00022679"/>
    </source>
</evidence>
<comment type="pathway">
    <text evidence="5 16">Protein modification; protein glycosylation.</text>
</comment>
<comment type="subunit">
    <text evidence="16">Component of the dolichol-phosphate mannose (DPM) synthase complex.</text>
</comment>
<reference evidence="20" key="1">
    <citation type="journal article" date="2013" name="Genome Announc.">
        <title>Genome sequence of the basidiomycetous yeast Pseudozyma antarctica T-34, a producer of the glycolipid biosurfactants mannosylerythritol lipids.</title>
        <authorList>
            <person name="Morita T."/>
            <person name="Koike H."/>
            <person name="Koyama Y."/>
            <person name="Hagiwara H."/>
            <person name="Ito E."/>
            <person name="Fukuoka T."/>
            <person name="Imura T."/>
            <person name="Machida M."/>
            <person name="Kitamoto D."/>
        </authorList>
    </citation>
    <scope>NUCLEOTIDE SEQUENCE [LARGE SCALE GENOMIC DNA]</scope>
    <source>
        <strain evidence="20">T-34</strain>
    </source>
</reference>
<comment type="function">
    <text evidence="15 16">Transfers mannose from GDP-mannose to dolichol monophosphate to form dolichol phosphate mannose (Dol-P-Man) which is the mannosyl donor in pathways leading to N-glycosylation, glycosyl phosphatidylinositol membrane anchoring, and O-mannosylation of proteins.</text>
</comment>
<keyword evidence="10" id="KW-0479">Metal-binding</keyword>
<evidence type="ECO:0000313" key="19">
    <source>
        <dbReference type="EMBL" id="GAC71622.1"/>
    </source>
</evidence>
<evidence type="ECO:0000256" key="1">
    <source>
        <dbReference type="ARBA" id="ARBA00001913"/>
    </source>
</evidence>
<dbReference type="PANTHER" id="PTHR43398">
    <property type="entry name" value="DOLICHOL-PHOSPHATE MANNOSYLTRANSFERASE SUBUNIT 1"/>
    <property type="match status" value="1"/>
</dbReference>
<evidence type="ECO:0000256" key="17">
    <source>
        <dbReference type="SAM" id="Phobius"/>
    </source>
</evidence>
<dbReference type="InterPro" id="IPR029044">
    <property type="entry name" value="Nucleotide-diphossugar_trans"/>
</dbReference>
<proteinExistence type="inferred from homology"/>
<evidence type="ECO:0000256" key="13">
    <source>
        <dbReference type="ARBA" id="ARBA00023136"/>
    </source>
</evidence>
<dbReference type="Pfam" id="PF00535">
    <property type="entry name" value="Glycos_transf_2"/>
    <property type="match status" value="1"/>
</dbReference>
<feature type="transmembrane region" description="Helical" evidence="17">
    <location>
        <begin position="340"/>
        <end position="360"/>
    </location>
</feature>
<evidence type="ECO:0000256" key="6">
    <source>
        <dbReference type="ARBA" id="ARBA00006739"/>
    </source>
</evidence>
<comment type="subcellular location">
    <subcellularLocation>
        <location evidence="4">Endomembrane system</location>
    </subcellularLocation>
    <subcellularLocation>
        <location evidence="16">Endoplasmic reticulum</location>
    </subcellularLocation>
</comment>
<name>M9MCD5_PSEA3</name>
<dbReference type="GO" id="GO:0006506">
    <property type="term" value="P:GPI anchor biosynthetic process"/>
    <property type="evidence" value="ECO:0007669"/>
    <property type="project" value="TreeGrafter"/>
</dbReference>
<dbReference type="UniPathway" id="UPA00378"/>
<gene>
    <name evidence="19" type="ORF">PANT_4c00032</name>
</gene>
<comment type="cofactor">
    <cofactor evidence="1">
        <name>Ca(2+)</name>
        <dbReference type="ChEBI" id="CHEBI:29108"/>
    </cofactor>
</comment>
<dbReference type="EMBL" id="DF196770">
    <property type="protein sequence ID" value="GAC71622.1"/>
    <property type="molecule type" value="Genomic_DNA"/>
</dbReference>